<name>A0ABU7NMS5_9ACTN</name>
<evidence type="ECO:0000313" key="2">
    <source>
        <dbReference type="Proteomes" id="UP001307760"/>
    </source>
</evidence>
<organism evidence="1 2">
    <name type="scientific">Streptomyces bugieae</name>
    <dbReference type="NCBI Taxonomy" id="3098223"/>
    <lineage>
        <taxon>Bacteria</taxon>
        <taxon>Bacillati</taxon>
        <taxon>Actinomycetota</taxon>
        <taxon>Actinomycetes</taxon>
        <taxon>Kitasatosporales</taxon>
        <taxon>Streptomycetaceae</taxon>
        <taxon>Streptomyces</taxon>
    </lineage>
</organism>
<dbReference type="RefSeq" id="WP_330821193.1">
    <property type="nucleotide sequence ID" value="NZ_JAZBJP010000002.1"/>
</dbReference>
<dbReference type="EMBL" id="JAZBJP010000002">
    <property type="protein sequence ID" value="MEE4419530.1"/>
    <property type="molecule type" value="Genomic_DNA"/>
</dbReference>
<evidence type="ECO:0000313" key="1">
    <source>
        <dbReference type="EMBL" id="MEE4419530.1"/>
    </source>
</evidence>
<gene>
    <name evidence="1" type="ORF">V2J85_09215</name>
</gene>
<keyword evidence="2" id="KW-1185">Reference proteome</keyword>
<dbReference type="Proteomes" id="UP001307760">
    <property type="component" value="Unassembled WGS sequence"/>
</dbReference>
<accession>A0ABU7NMS5</accession>
<sequence length="60" mass="6620">MATVYTVLADSESAADAELQRLCRALDLTPLGRPSVILGRGRWLARAEARPKPRREQQSA</sequence>
<protein>
    <submittedName>
        <fullName evidence="1">Uncharacterized protein</fullName>
    </submittedName>
</protein>
<proteinExistence type="predicted"/>
<comment type="caution">
    <text evidence="1">The sequence shown here is derived from an EMBL/GenBank/DDBJ whole genome shotgun (WGS) entry which is preliminary data.</text>
</comment>
<reference evidence="1 2" key="1">
    <citation type="submission" date="2023-12" db="EMBL/GenBank/DDBJ databases">
        <title>30 novel species of actinomycetes from the DSMZ collection.</title>
        <authorList>
            <person name="Nouioui I."/>
        </authorList>
    </citation>
    <scope>NUCLEOTIDE SEQUENCE [LARGE SCALE GENOMIC DNA]</scope>
    <source>
        <strain evidence="1 2">DSM 41528</strain>
    </source>
</reference>